<sequence>MFVSGIESVVKALAVAYGWPDAALQRLLSGTATVNYTGRAGGRQIFVKVYQPGTDLDTERAAMELSQFAAAGGVPTAAVIRSLDGSLIHHSDQTRFSVWEFVRGEPAGESGLTERQMAAVGRSLGRLHRVLAEHPAAQCTVEPASALCDVDRSIGKINKILAALSHKPDGDDFQTWATDVLRWRLALMPRITEILAGLPPLTCQILHGDFAAPNVLFHHDRVAAVIDFRPPRARPVAWEISRIGCDPRTVLRGEQWQRGLRLLAAGYRDEHNDARPDDLVAMVRAWVCYSATSIYPFDELVTGESLLADPLRTYARDRQQALVVVMNDLAKVEDVLRATPR</sequence>
<gene>
    <name evidence="2" type="ORF">ACFFIA_30840</name>
</gene>
<dbReference type="Pfam" id="PF01636">
    <property type="entry name" value="APH"/>
    <property type="match status" value="1"/>
</dbReference>
<dbReference type="Gene3D" id="3.90.1200.10">
    <property type="match status" value="1"/>
</dbReference>
<dbReference type="SUPFAM" id="SSF56112">
    <property type="entry name" value="Protein kinase-like (PK-like)"/>
    <property type="match status" value="1"/>
</dbReference>
<dbReference type="InterPro" id="IPR002575">
    <property type="entry name" value="Aminoglycoside_PTrfase"/>
</dbReference>
<dbReference type="Proteomes" id="UP001589867">
    <property type="component" value="Unassembled WGS sequence"/>
</dbReference>
<evidence type="ECO:0000313" key="3">
    <source>
        <dbReference type="Proteomes" id="UP001589867"/>
    </source>
</evidence>
<name>A0ABV6MBH6_9ACTN</name>
<dbReference type="InterPro" id="IPR011009">
    <property type="entry name" value="Kinase-like_dom_sf"/>
</dbReference>
<dbReference type="EMBL" id="JBHLUH010000064">
    <property type="protein sequence ID" value="MFC0532057.1"/>
    <property type="molecule type" value="Genomic_DNA"/>
</dbReference>
<reference evidence="2 3" key="1">
    <citation type="submission" date="2024-09" db="EMBL/GenBank/DDBJ databases">
        <authorList>
            <person name="Sun Q."/>
            <person name="Mori K."/>
        </authorList>
    </citation>
    <scope>NUCLEOTIDE SEQUENCE [LARGE SCALE GENOMIC DNA]</scope>
    <source>
        <strain evidence="2 3">TBRC 3947</strain>
    </source>
</reference>
<protein>
    <submittedName>
        <fullName evidence="2">Phosphotransferase enzyme family protein</fullName>
    </submittedName>
</protein>
<accession>A0ABV6MBH6</accession>
<keyword evidence="3" id="KW-1185">Reference proteome</keyword>
<proteinExistence type="predicted"/>
<organism evidence="2 3">
    <name type="scientific">Phytohabitans kaempferiae</name>
    <dbReference type="NCBI Taxonomy" id="1620943"/>
    <lineage>
        <taxon>Bacteria</taxon>
        <taxon>Bacillati</taxon>
        <taxon>Actinomycetota</taxon>
        <taxon>Actinomycetes</taxon>
        <taxon>Micromonosporales</taxon>
        <taxon>Micromonosporaceae</taxon>
    </lineage>
</organism>
<dbReference type="RefSeq" id="WP_377257541.1">
    <property type="nucleotide sequence ID" value="NZ_JBHLUH010000064.1"/>
</dbReference>
<comment type="caution">
    <text evidence="2">The sequence shown here is derived from an EMBL/GenBank/DDBJ whole genome shotgun (WGS) entry which is preliminary data.</text>
</comment>
<evidence type="ECO:0000313" key="2">
    <source>
        <dbReference type="EMBL" id="MFC0532057.1"/>
    </source>
</evidence>
<feature type="domain" description="Aminoglycoside phosphotransferase" evidence="1">
    <location>
        <begin position="27"/>
        <end position="241"/>
    </location>
</feature>
<evidence type="ECO:0000259" key="1">
    <source>
        <dbReference type="Pfam" id="PF01636"/>
    </source>
</evidence>